<dbReference type="PRINTS" id="PR00413">
    <property type="entry name" value="HADHALOGNASE"/>
</dbReference>
<proteinExistence type="predicted"/>
<dbReference type="PANTHER" id="PTHR42896">
    <property type="entry name" value="XYLULOSE-1,5-BISPHOSPHATE (XUBP) PHOSPHATASE"/>
    <property type="match status" value="1"/>
</dbReference>
<dbReference type="EMBL" id="FQWZ01000005">
    <property type="protein sequence ID" value="SHH06837.1"/>
    <property type="molecule type" value="Genomic_DNA"/>
</dbReference>
<organism evidence="1 2">
    <name type="scientific">Hydrocarboniphaga daqingensis</name>
    <dbReference type="NCBI Taxonomy" id="490188"/>
    <lineage>
        <taxon>Bacteria</taxon>
        <taxon>Pseudomonadati</taxon>
        <taxon>Pseudomonadota</taxon>
        <taxon>Gammaproteobacteria</taxon>
        <taxon>Nevskiales</taxon>
        <taxon>Nevskiaceae</taxon>
        <taxon>Hydrocarboniphaga</taxon>
    </lineage>
</organism>
<dbReference type="SFLD" id="SFLDS00003">
    <property type="entry name" value="Haloacid_Dehalogenase"/>
    <property type="match status" value="1"/>
</dbReference>
<sequence length="280" mass="30688">MEYRFPVLCSRYSPQSVAVSLRALLLDVDGTLADTESHGHRPAYNQAFRSLGLRFRWNSRLYRKLLALPGGRERLTYYLRHYQPELGAQADAARHDEAAWVDRVHQLKSRYFRAFVRKGKVPLRPGVARLIAEAKSAGVKVALVSNASHDSLNAVLNHAMPGLAEQVDLIVSGADVAAKKPSPDPYLHAMNQLDLKPWQCVALEDSAMGLQAATSAGICTIITRNENTLDDDFSKARLVLDGLGEPEAPVSVIRGTLEGGWLTLADVEAMLAPPVRSRAA</sequence>
<dbReference type="Proteomes" id="UP000199758">
    <property type="component" value="Unassembled WGS sequence"/>
</dbReference>
<dbReference type="GO" id="GO:0016787">
    <property type="term" value="F:hydrolase activity"/>
    <property type="evidence" value="ECO:0007669"/>
    <property type="project" value="InterPro"/>
</dbReference>
<dbReference type="InterPro" id="IPR036412">
    <property type="entry name" value="HAD-like_sf"/>
</dbReference>
<dbReference type="AlphaFoldDB" id="A0A1M5PXT1"/>
<keyword evidence="2" id="KW-1185">Reference proteome</keyword>
<dbReference type="InterPro" id="IPR006439">
    <property type="entry name" value="HAD-SF_hydro_IA"/>
</dbReference>
<reference evidence="1 2" key="1">
    <citation type="submission" date="2016-11" db="EMBL/GenBank/DDBJ databases">
        <authorList>
            <person name="Jaros S."/>
            <person name="Januszkiewicz K."/>
            <person name="Wedrychowicz H."/>
        </authorList>
    </citation>
    <scope>NUCLEOTIDE SEQUENCE [LARGE SCALE GENOMIC DNA]</scope>
    <source>
        <strain evidence="1 2">CGMCC 1.7049</strain>
    </source>
</reference>
<dbReference type="SFLD" id="SFLDG01129">
    <property type="entry name" value="C1.5:_HAD__Beta-PGM__Phosphata"/>
    <property type="match status" value="1"/>
</dbReference>
<dbReference type="NCBIfam" id="TIGR01509">
    <property type="entry name" value="HAD-SF-IA-v3"/>
    <property type="match status" value="1"/>
</dbReference>
<dbReference type="STRING" id="490188.SAMN04488068_2394"/>
<gene>
    <name evidence="1" type="ORF">SAMN04488068_2394</name>
</gene>
<dbReference type="Gene3D" id="3.40.50.1000">
    <property type="entry name" value="HAD superfamily/HAD-like"/>
    <property type="match status" value="1"/>
</dbReference>
<dbReference type="InterPro" id="IPR044999">
    <property type="entry name" value="CbbY-like"/>
</dbReference>
<dbReference type="SUPFAM" id="SSF56784">
    <property type="entry name" value="HAD-like"/>
    <property type="match status" value="1"/>
</dbReference>
<dbReference type="Pfam" id="PF00702">
    <property type="entry name" value="Hydrolase"/>
    <property type="match status" value="1"/>
</dbReference>
<accession>A0A1M5PXT1</accession>
<dbReference type="Gene3D" id="1.10.150.240">
    <property type="entry name" value="Putative phosphatase, domain 2"/>
    <property type="match status" value="1"/>
</dbReference>
<evidence type="ECO:0000313" key="1">
    <source>
        <dbReference type="EMBL" id="SHH06837.1"/>
    </source>
</evidence>
<evidence type="ECO:0000313" key="2">
    <source>
        <dbReference type="Proteomes" id="UP000199758"/>
    </source>
</evidence>
<dbReference type="PANTHER" id="PTHR42896:SF2">
    <property type="entry name" value="CBBY-LIKE PROTEIN"/>
    <property type="match status" value="1"/>
</dbReference>
<protein>
    <submittedName>
        <fullName evidence="1">Haloacid dehalogenase superfamily, subfamily IA, variant 3 with third motif having DD or ED</fullName>
    </submittedName>
</protein>
<dbReference type="InterPro" id="IPR023214">
    <property type="entry name" value="HAD_sf"/>
</dbReference>
<name>A0A1M5PXT1_9GAMM</name>
<dbReference type="InterPro" id="IPR023198">
    <property type="entry name" value="PGP-like_dom2"/>
</dbReference>